<dbReference type="Proteomes" id="UP000536835">
    <property type="component" value="Unassembled WGS sequence"/>
</dbReference>
<dbReference type="Pfam" id="PF05099">
    <property type="entry name" value="TerB"/>
    <property type="match status" value="1"/>
</dbReference>
<sequence>MLDRLFKNFRKEEAPTKDENALPRAVAALLVEAARADEEYTDDERDLIVKLLRGEFDLTEEEAVELRREAEEAQAAANDLYGFSRVVKEELDREGKMQLIEAMWRVVLTDAERDPHEEMVIRRLVGLIHLEDRDSTEARRRAEK</sequence>
<dbReference type="Gene3D" id="1.10.3680.10">
    <property type="entry name" value="TerB-like"/>
    <property type="match status" value="1"/>
</dbReference>
<reference evidence="3 4" key="1">
    <citation type="submission" date="2020-05" db="EMBL/GenBank/DDBJ databases">
        <title>Parvularcula mediterraneae sp. nov., isolated from polypropylene straw from shallow seawater of the seashore of Laganas in Zakynthos island, Greece.</title>
        <authorList>
            <person name="Szabo I."/>
            <person name="Al-Omari J."/>
            <person name="Rado J."/>
            <person name="Szerdahelyi G.S."/>
        </authorList>
    </citation>
    <scope>NUCLEOTIDE SEQUENCE [LARGE SCALE GENOMIC DNA]</scope>
    <source>
        <strain evidence="3 4">ZS-1/3</strain>
    </source>
</reference>
<keyword evidence="4" id="KW-1185">Reference proteome</keyword>
<organism evidence="3 4">
    <name type="scientific">Parvularcula mediterranea</name>
    <dbReference type="NCBI Taxonomy" id="2732508"/>
    <lineage>
        <taxon>Bacteria</taxon>
        <taxon>Pseudomonadati</taxon>
        <taxon>Pseudomonadota</taxon>
        <taxon>Alphaproteobacteria</taxon>
        <taxon>Parvularculales</taxon>
        <taxon>Parvularculaceae</taxon>
        <taxon>Parvularcula</taxon>
    </lineage>
</organism>
<dbReference type="AlphaFoldDB" id="A0A7Y3RJD7"/>
<evidence type="ECO:0000256" key="1">
    <source>
        <dbReference type="SAM" id="Coils"/>
    </source>
</evidence>
<feature type="domain" description="Co-chaperone DjlA N-terminal" evidence="2">
    <location>
        <begin position="25"/>
        <end position="139"/>
    </location>
</feature>
<dbReference type="InterPro" id="IPR029024">
    <property type="entry name" value="TerB-like"/>
</dbReference>
<feature type="coiled-coil region" evidence="1">
    <location>
        <begin position="49"/>
        <end position="76"/>
    </location>
</feature>
<evidence type="ECO:0000313" key="3">
    <source>
        <dbReference type="EMBL" id="NNU15154.1"/>
    </source>
</evidence>
<proteinExistence type="predicted"/>
<dbReference type="SUPFAM" id="SSF158682">
    <property type="entry name" value="TerB-like"/>
    <property type="match status" value="1"/>
</dbReference>
<dbReference type="InterPro" id="IPR007791">
    <property type="entry name" value="DjlA_N"/>
</dbReference>
<gene>
    <name evidence="3" type="ORF">HK107_02295</name>
</gene>
<dbReference type="CDD" id="cd07313">
    <property type="entry name" value="terB_like_2"/>
    <property type="match status" value="1"/>
</dbReference>
<protein>
    <submittedName>
        <fullName evidence="3">TerB family tellurite resistance protein</fullName>
    </submittedName>
</protein>
<accession>A0A7Y3RJD7</accession>
<dbReference type="EMBL" id="JABFCX010000002">
    <property type="protein sequence ID" value="NNU15154.1"/>
    <property type="molecule type" value="Genomic_DNA"/>
</dbReference>
<comment type="caution">
    <text evidence="3">The sequence shown here is derived from an EMBL/GenBank/DDBJ whole genome shotgun (WGS) entry which is preliminary data.</text>
</comment>
<dbReference type="RefSeq" id="WP_173196403.1">
    <property type="nucleotide sequence ID" value="NZ_JABFCX010000002.1"/>
</dbReference>
<evidence type="ECO:0000259" key="2">
    <source>
        <dbReference type="Pfam" id="PF05099"/>
    </source>
</evidence>
<evidence type="ECO:0000313" key="4">
    <source>
        <dbReference type="Proteomes" id="UP000536835"/>
    </source>
</evidence>
<keyword evidence="1" id="KW-0175">Coiled coil</keyword>
<name>A0A7Y3RJD7_9PROT</name>